<dbReference type="Gene3D" id="3.40.50.150">
    <property type="entry name" value="Vaccinia Virus protein VP39"/>
    <property type="match status" value="1"/>
</dbReference>
<evidence type="ECO:0000256" key="3">
    <source>
        <dbReference type="ARBA" id="ARBA00022679"/>
    </source>
</evidence>
<dbReference type="EMBL" id="JARJLR010000233">
    <property type="protein sequence ID" value="MDF3842700.1"/>
    <property type="molecule type" value="Genomic_DNA"/>
</dbReference>
<keyword evidence="4" id="KW-0949">S-adenosyl-L-methionine</keyword>
<evidence type="ECO:0000313" key="8">
    <source>
        <dbReference type="Proteomes" id="UP001220662"/>
    </source>
</evidence>
<accession>A0AAW6P576</accession>
<dbReference type="RefSeq" id="WP_276214673.1">
    <property type="nucleotide sequence ID" value="NZ_JARJLR010000233.1"/>
</dbReference>
<sequence>MTSLKRPALDFKTQYGLPLNETDDAIIVDLFAGGGGASTGLEIGLGRQVALAINHNPAAISMHSANHPHAVHYQTDVWGVDPLDSTGGKLVAWLHASPDCRHHSQAAGGQPRKKEIRDLSWVVIKWAGKLRRKRKGPWVLSLENVKQILQWGPLVAKRDKATGRVVKLDGTVAAPGEQVPRDEQFLVPDTGAITGSSARRRKRRTKFLRHGQPKGRSWAHFCEMLRGLGYQVEHWVERNCDYGDPTSRQRLYMVAVADGYEPEAPTKTHAAKPSKGLKPYRTAAECIDWSDLGKSIRNRKRPLAEATMRRIAKGIEKEVLQRAQPFIVPIANWSREAVHPVDQPLNTVTAWPKGGSFALASPTLIQVGYGERDGQQPRVPGLDKPLGTVVAGGIKHAVAAAHLVKFRFDATGSPIDEPMPTITSGGECKRPAGAAHALGLASTILVGVGGRAGQTEPRSVAEPMYTITAKADCGVATAFMVQANGGYNTTHCRAMETPMSTITNKGSQQQLATAHLVTLRKGSHGGPVDGPLGTQTSAAHHGLLSALLVTNTTGHSSTPPDQPVPTVATGGHHMLVTPEMIAGSLTPEQLDGAVWVAAFLMKYHGMGENIRPLDEPVSTVTTKDRLALVTVWISGSPYVIIDIRLRMLKPRELYRAQGFPDSYIIDRGHDGREFNLSEQVHMCGNSVSPGTMAAIARANDPWKARQQRSLAA</sequence>
<evidence type="ECO:0000256" key="2">
    <source>
        <dbReference type="ARBA" id="ARBA00022603"/>
    </source>
</evidence>
<evidence type="ECO:0000256" key="1">
    <source>
        <dbReference type="ARBA" id="ARBA00011975"/>
    </source>
</evidence>
<evidence type="ECO:0000256" key="5">
    <source>
        <dbReference type="ARBA" id="ARBA00022747"/>
    </source>
</evidence>
<keyword evidence="3" id="KW-0808">Transferase</keyword>
<dbReference type="EC" id="2.1.1.37" evidence="1"/>
<organism evidence="7 8">
    <name type="scientific">Pseudomonas citronellolis</name>
    <dbReference type="NCBI Taxonomy" id="53408"/>
    <lineage>
        <taxon>Bacteria</taxon>
        <taxon>Pseudomonadati</taxon>
        <taxon>Pseudomonadota</taxon>
        <taxon>Gammaproteobacteria</taxon>
        <taxon>Pseudomonadales</taxon>
        <taxon>Pseudomonadaceae</taxon>
        <taxon>Pseudomonas</taxon>
    </lineage>
</organism>
<dbReference type="GO" id="GO:0003886">
    <property type="term" value="F:DNA (cytosine-5-)-methyltransferase activity"/>
    <property type="evidence" value="ECO:0007669"/>
    <property type="project" value="UniProtKB-EC"/>
</dbReference>
<dbReference type="GO" id="GO:0044027">
    <property type="term" value="P:negative regulation of gene expression via chromosomal CpG island methylation"/>
    <property type="evidence" value="ECO:0007669"/>
    <property type="project" value="TreeGrafter"/>
</dbReference>
<comment type="caution">
    <text evidence="7">The sequence shown here is derived from an EMBL/GenBank/DDBJ whole genome shotgun (WGS) entry which is preliminary data.</text>
</comment>
<gene>
    <name evidence="7" type="ORF">P3W55_13370</name>
</gene>
<evidence type="ECO:0000256" key="4">
    <source>
        <dbReference type="ARBA" id="ARBA00022691"/>
    </source>
</evidence>
<dbReference type="PANTHER" id="PTHR10629">
    <property type="entry name" value="CYTOSINE-SPECIFIC METHYLTRANSFERASE"/>
    <property type="match status" value="1"/>
</dbReference>
<dbReference type="PRINTS" id="PR00105">
    <property type="entry name" value="C5METTRFRASE"/>
</dbReference>
<dbReference type="GO" id="GO:0003677">
    <property type="term" value="F:DNA binding"/>
    <property type="evidence" value="ECO:0007669"/>
    <property type="project" value="TreeGrafter"/>
</dbReference>
<dbReference type="GO" id="GO:0032259">
    <property type="term" value="P:methylation"/>
    <property type="evidence" value="ECO:0007669"/>
    <property type="project" value="UniProtKB-KW"/>
</dbReference>
<keyword evidence="5" id="KW-0680">Restriction system</keyword>
<dbReference type="InterPro" id="IPR001525">
    <property type="entry name" value="C5_MeTfrase"/>
</dbReference>
<dbReference type="Pfam" id="PF00145">
    <property type="entry name" value="DNA_methylase"/>
    <property type="match status" value="3"/>
</dbReference>
<evidence type="ECO:0000256" key="6">
    <source>
        <dbReference type="ARBA" id="ARBA00047422"/>
    </source>
</evidence>
<dbReference type="InterPro" id="IPR029063">
    <property type="entry name" value="SAM-dependent_MTases_sf"/>
</dbReference>
<dbReference type="Proteomes" id="UP001220662">
    <property type="component" value="Unassembled WGS sequence"/>
</dbReference>
<proteinExistence type="predicted"/>
<reference evidence="7" key="1">
    <citation type="submission" date="2023-03" db="EMBL/GenBank/DDBJ databases">
        <title>Draft assemblies of triclosan tolerant bacteria isolated from returned activated sludge.</title>
        <authorList>
            <person name="Van Hamelsveld S."/>
        </authorList>
    </citation>
    <scope>NUCLEOTIDE SEQUENCE</scope>
    <source>
        <strain evidence="7">GW210015_S63</strain>
    </source>
</reference>
<dbReference type="Gene3D" id="3.90.120.10">
    <property type="entry name" value="DNA Methylase, subunit A, domain 2"/>
    <property type="match status" value="1"/>
</dbReference>
<protein>
    <recommendedName>
        <fullName evidence="1">DNA (cytosine-5-)-methyltransferase</fullName>
        <ecNumber evidence="1">2.1.1.37</ecNumber>
    </recommendedName>
</protein>
<keyword evidence="2 7" id="KW-0489">Methyltransferase</keyword>
<dbReference type="InterPro" id="IPR050390">
    <property type="entry name" value="C5-Methyltransferase"/>
</dbReference>
<dbReference type="AlphaFoldDB" id="A0AAW6P576"/>
<name>A0AAW6P576_9PSED</name>
<dbReference type="GO" id="GO:0009307">
    <property type="term" value="P:DNA restriction-modification system"/>
    <property type="evidence" value="ECO:0007669"/>
    <property type="project" value="UniProtKB-KW"/>
</dbReference>
<dbReference type="PANTHER" id="PTHR10629:SF52">
    <property type="entry name" value="DNA (CYTOSINE-5)-METHYLTRANSFERASE 1"/>
    <property type="match status" value="1"/>
</dbReference>
<comment type="catalytic activity">
    <reaction evidence="6">
        <text>a 2'-deoxycytidine in DNA + S-adenosyl-L-methionine = a 5-methyl-2'-deoxycytidine in DNA + S-adenosyl-L-homocysteine + H(+)</text>
        <dbReference type="Rhea" id="RHEA:13681"/>
        <dbReference type="Rhea" id="RHEA-COMP:11369"/>
        <dbReference type="Rhea" id="RHEA-COMP:11370"/>
        <dbReference type="ChEBI" id="CHEBI:15378"/>
        <dbReference type="ChEBI" id="CHEBI:57856"/>
        <dbReference type="ChEBI" id="CHEBI:59789"/>
        <dbReference type="ChEBI" id="CHEBI:85452"/>
        <dbReference type="ChEBI" id="CHEBI:85454"/>
        <dbReference type="EC" id="2.1.1.37"/>
    </reaction>
</comment>
<evidence type="ECO:0000313" key="7">
    <source>
        <dbReference type="EMBL" id="MDF3842700.1"/>
    </source>
</evidence>
<dbReference type="SUPFAM" id="SSF53335">
    <property type="entry name" value="S-adenosyl-L-methionine-dependent methyltransferases"/>
    <property type="match status" value="1"/>
</dbReference>